<dbReference type="Proteomes" id="UP000510868">
    <property type="component" value="Chromosome"/>
</dbReference>
<reference evidence="3 4" key="1">
    <citation type="submission" date="2020-07" db="EMBL/GenBank/DDBJ databases">
        <title>Genome sequence of Lactobacillus reuteri CNEI-KCA3 isolated from the faeces of a reared-broiler chicken, South-East Nigeria, reveals presence of CRISPR arrays.</title>
        <authorList>
            <person name="Anukam K.C."/>
            <person name="Ibezim C.N."/>
            <person name="BeecK W.V."/>
            <person name="Allonsius C."/>
            <person name="Broek M.D."/>
            <person name="Tuyaerts I."/>
            <person name="Attama A."/>
            <person name="Esimone C.O."/>
            <person name="Lebeer S."/>
        </authorList>
    </citation>
    <scope>NUCLEOTIDE SEQUENCE [LARGE SCALE GENOMIC DNA]</scope>
    <source>
        <strain evidence="3 4">CNEI-KCA3</strain>
    </source>
</reference>
<dbReference type="AlphaFoldDB" id="A0A7L6BIC7"/>
<evidence type="ECO:0000256" key="1">
    <source>
        <dbReference type="SAM" id="MobiDB-lite"/>
    </source>
</evidence>
<evidence type="ECO:0000313" key="3">
    <source>
        <dbReference type="EMBL" id="QLQ61966.1"/>
    </source>
</evidence>
<organism evidence="3 4">
    <name type="scientific">Limosilactobacillus reuteri</name>
    <name type="common">Lactobacillus reuteri</name>
    <dbReference type="NCBI Taxonomy" id="1598"/>
    <lineage>
        <taxon>Bacteria</taxon>
        <taxon>Bacillati</taxon>
        <taxon>Bacillota</taxon>
        <taxon>Bacilli</taxon>
        <taxon>Lactobacillales</taxon>
        <taxon>Lactobacillaceae</taxon>
        <taxon>Limosilactobacillus</taxon>
    </lineage>
</organism>
<gene>
    <name evidence="3" type="ORF">HHK02_01125</name>
</gene>
<feature type="region of interest" description="Disordered" evidence="1">
    <location>
        <begin position="176"/>
        <end position="216"/>
    </location>
</feature>
<feature type="signal peptide" evidence="2">
    <location>
        <begin position="1"/>
        <end position="22"/>
    </location>
</feature>
<name>A0A7L6BIC7_LIMRT</name>
<evidence type="ECO:0000313" key="4">
    <source>
        <dbReference type="Proteomes" id="UP000510868"/>
    </source>
</evidence>
<feature type="compositionally biased region" description="Low complexity" evidence="1">
    <location>
        <begin position="191"/>
        <end position="213"/>
    </location>
</feature>
<dbReference type="PROSITE" id="PS51257">
    <property type="entry name" value="PROKAR_LIPOPROTEIN"/>
    <property type="match status" value="1"/>
</dbReference>
<feature type="chain" id="PRO_5039182231" description="Lipoprotein" evidence="2">
    <location>
        <begin position="23"/>
        <end position="293"/>
    </location>
</feature>
<dbReference type="RefSeq" id="WP_181462614.1">
    <property type="nucleotide sequence ID" value="NZ_CP059275.1"/>
</dbReference>
<protein>
    <recommendedName>
        <fullName evidence="5">Lipoprotein</fullName>
    </recommendedName>
</protein>
<accession>A0A7L6BIC7</accession>
<sequence length="293" mass="32493">MKIKHKWIIPLLLLVTIGLVGCSSTNGKSQGSKTGPQSQEEKQALTGVYKISDKYNKTDDGTPQPSYWYFKKNGKLLHCTPQVNSTNQNSDTDLWYGEADRGTWKSLGNNMFELKMHDVYDNDYYTIKAKLSGNKLYTYSNSKNAKYSWSADVNTKQSSMTYSDFMDMFNKAKDSDQKGIQESGYTKPDNDSSSNGSNNSSSNSDSDSSSTSADPDEIGKAVYARVFPSEQVDSVEQNGDSYYVSNEYHSADSTVEFQINGDTVTYWTQADGDTTADGKNDAHTVSIKDLLGN</sequence>
<evidence type="ECO:0000256" key="2">
    <source>
        <dbReference type="SAM" id="SignalP"/>
    </source>
</evidence>
<proteinExistence type="predicted"/>
<evidence type="ECO:0008006" key="5">
    <source>
        <dbReference type="Google" id="ProtNLM"/>
    </source>
</evidence>
<keyword evidence="2" id="KW-0732">Signal</keyword>
<dbReference type="Gene3D" id="3.30.1460.60">
    <property type="match status" value="1"/>
</dbReference>
<dbReference type="EMBL" id="CP059275">
    <property type="protein sequence ID" value="QLQ61966.1"/>
    <property type="molecule type" value="Genomic_DNA"/>
</dbReference>